<feature type="region of interest" description="Disordered" evidence="1">
    <location>
        <begin position="44"/>
        <end position="64"/>
    </location>
</feature>
<dbReference type="KEGG" id="msto:MSTO_21320"/>
<dbReference type="EMBL" id="AP022587">
    <property type="protein sequence ID" value="BBY21927.1"/>
    <property type="molecule type" value="Genomic_DNA"/>
</dbReference>
<sequence>MMRGHRALHLGDRGAIRQLGGDAPGVAAPALQLGDGVVDTRFRASDDHRTPAMSDDVDGDLSTDAGAAADNNDLLGLKMHWVPPWSSRRLRLTAALAATTRDVLPGAAAPQKG</sequence>
<accession>A0A7I7Q7C9</accession>
<dbReference type="Proteomes" id="UP000467130">
    <property type="component" value="Chromosome"/>
</dbReference>
<organism evidence="2 3">
    <name type="scientific">Mycobacterium stomatepiae</name>
    <dbReference type="NCBI Taxonomy" id="470076"/>
    <lineage>
        <taxon>Bacteria</taxon>
        <taxon>Bacillati</taxon>
        <taxon>Actinomycetota</taxon>
        <taxon>Actinomycetes</taxon>
        <taxon>Mycobacteriales</taxon>
        <taxon>Mycobacteriaceae</taxon>
        <taxon>Mycobacterium</taxon>
        <taxon>Mycobacterium simiae complex</taxon>
    </lineage>
</organism>
<reference evidence="2 3" key="1">
    <citation type="journal article" date="2019" name="Emerg. Microbes Infect.">
        <title>Comprehensive subspecies identification of 175 nontuberculous mycobacteria species based on 7547 genomic profiles.</title>
        <authorList>
            <person name="Matsumoto Y."/>
            <person name="Kinjo T."/>
            <person name="Motooka D."/>
            <person name="Nabeya D."/>
            <person name="Jung N."/>
            <person name="Uechi K."/>
            <person name="Horii T."/>
            <person name="Iida T."/>
            <person name="Fujita J."/>
            <person name="Nakamura S."/>
        </authorList>
    </citation>
    <scope>NUCLEOTIDE SEQUENCE [LARGE SCALE GENOMIC DNA]</scope>
    <source>
        <strain evidence="2 3">JCM 17783</strain>
    </source>
</reference>
<dbReference type="AlphaFoldDB" id="A0A7I7Q7C9"/>
<evidence type="ECO:0000256" key="1">
    <source>
        <dbReference type="SAM" id="MobiDB-lite"/>
    </source>
</evidence>
<proteinExistence type="predicted"/>
<keyword evidence="3" id="KW-1185">Reference proteome</keyword>
<evidence type="ECO:0000313" key="2">
    <source>
        <dbReference type="EMBL" id="BBY21927.1"/>
    </source>
</evidence>
<protein>
    <submittedName>
        <fullName evidence="2">Uncharacterized protein</fullName>
    </submittedName>
</protein>
<name>A0A7I7Q7C9_9MYCO</name>
<gene>
    <name evidence="2" type="ORF">MSTO_21320</name>
</gene>
<evidence type="ECO:0000313" key="3">
    <source>
        <dbReference type="Proteomes" id="UP000467130"/>
    </source>
</evidence>